<dbReference type="CDD" id="cd00383">
    <property type="entry name" value="trans_reg_C"/>
    <property type="match status" value="1"/>
</dbReference>
<keyword evidence="4" id="KW-0804">Transcription</keyword>
<dbReference type="PANTHER" id="PTHR48111">
    <property type="entry name" value="REGULATOR OF RPOS"/>
    <property type="match status" value="1"/>
</dbReference>
<proteinExistence type="predicted"/>
<dbReference type="GO" id="GO:0032993">
    <property type="term" value="C:protein-DNA complex"/>
    <property type="evidence" value="ECO:0007669"/>
    <property type="project" value="TreeGrafter"/>
</dbReference>
<dbReference type="SUPFAM" id="SSF46894">
    <property type="entry name" value="C-terminal effector domain of the bipartite response regulators"/>
    <property type="match status" value="1"/>
</dbReference>
<organism evidence="7 8">
    <name type="scientific">Actinocrispum wychmicini</name>
    <dbReference type="NCBI Taxonomy" id="1213861"/>
    <lineage>
        <taxon>Bacteria</taxon>
        <taxon>Bacillati</taxon>
        <taxon>Actinomycetota</taxon>
        <taxon>Actinomycetes</taxon>
        <taxon>Pseudonocardiales</taxon>
        <taxon>Pseudonocardiaceae</taxon>
        <taxon>Actinocrispum</taxon>
    </lineage>
</organism>
<evidence type="ECO:0000313" key="7">
    <source>
        <dbReference type="EMBL" id="TCO57224.1"/>
    </source>
</evidence>
<keyword evidence="2" id="KW-0805">Transcription regulation</keyword>
<keyword evidence="8" id="KW-1185">Reference proteome</keyword>
<dbReference type="InterPro" id="IPR036388">
    <property type="entry name" value="WH-like_DNA-bd_sf"/>
</dbReference>
<dbReference type="Proteomes" id="UP000295680">
    <property type="component" value="Unassembled WGS sequence"/>
</dbReference>
<keyword evidence="3 5" id="KW-0238">DNA-binding</keyword>
<dbReference type="Pfam" id="PF00486">
    <property type="entry name" value="Trans_reg_C"/>
    <property type="match status" value="1"/>
</dbReference>
<dbReference type="RefSeq" id="WP_132121091.1">
    <property type="nucleotide sequence ID" value="NZ_SLWS01000006.1"/>
</dbReference>
<dbReference type="InterPro" id="IPR039420">
    <property type="entry name" value="WalR-like"/>
</dbReference>
<evidence type="ECO:0000313" key="8">
    <source>
        <dbReference type="Proteomes" id="UP000295680"/>
    </source>
</evidence>
<name>A0A4R2JE27_9PSEU</name>
<dbReference type="InterPro" id="IPR016032">
    <property type="entry name" value="Sig_transdc_resp-reg_C-effctor"/>
</dbReference>
<protein>
    <submittedName>
        <fullName evidence="7">Transcriptional regulator</fullName>
    </submittedName>
</protein>
<dbReference type="GO" id="GO:0005829">
    <property type="term" value="C:cytosol"/>
    <property type="evidence" value="ECO:0007669"/>
    <property type="project" value="TreeGrafter"/>
</dbReference>
<sequence>MPTAQLTVILQLTVEKDQAQTVADRLADALRDVPTVPAQRAVSPVKLLILPDSRRVLSDGSPVDLTRLEFDLLLYLCRHPGRVHRRSTLLAEVWGIAGELGSRTVDVHVRRLRGKLGFDPITTVRGVGYLVDPAAGFTVEST</sequence>
<evidence type="ECO:0000256" key="2">
    <source>
        <dbReference type="ARBA" id="ARBA00023015"/>
    </source>
</evidence>
<feature type="DNA-binding region" description="OmpR/PhoB-type" evidence="5">
    <location>
        <begin position="37"/>
        <end position="133"/>
    </location>
</feature>
<keyword evidence="1" id="KW-0597">Phosphoprotein</keyword>
<dbReference type="SMART" id="SM00862">
    <property type="entry name" value="Trans_reg_C"/>
    <property type="match status" value="1"/>
</dbReference>
<evidence type="ECO:0000256" key="1">
    <source>
        <dbReference type="ARBA" id="ARBA00022553"/>
    </source>
</evidence>
<dbReference type="EMBL" id="SLWS01000006">
    <property type="protein sequence ID" value="TCO57224.1"/>
    <property type="molecule type" value="Genomic_DNA"/>
</dbReference>
<dbReference type="GO" id="GO:0006355">
    <property type="term" value="P:regulation of DNA-templated transcription"/>
    <property type="evidence" value="ECO:0007669"/>
    <property type="project" value="InterPro"/>
</dbReference>
<dbReference type="GO" id="GO:0000976">
    <property type="term" value="F:transcription cis-regulatory region binding"/>
    <property type="evidence" value="ECO:0007669"/>
    <property type="project" value="TreeGrafter"/>
</dbReference>
<comment type="caution">
    <text evidence="7">The sequence shown here is derived from an EMBL/GenBank/DDBJ whole genome shotgun (WGS) entry which is preliminary data.</text>
</comment>
<evidence type="ECO:0000256" key="5">
    <source>
        <dbReference type="PROSITE-ProRule" id="PRU01091"/>
    </source>
</evidence>
<dbReference type="Gene3D" id="1.10.10.10">
    <property type="entry name" value="Winged helix-like DNA-binding domain superfamily/Winged helix DNA-binding domain"/>
    <property type="match status" value="1"/>
</dbReference>
<dbReference type="AlphaFoldDB" id="A0A4R2JE27"/>
<dbReference type="PROSITE" id="PS51755">
    <property type="entry name" value="OMPR_PHOB"/>
    <property type="match status" value="1"/>
</dbReference>
<evidence type="ECO:0000259" key="6">
    <source>
        <dbReference type="PROSITE" id="PS51755"/>
    </source>
</evidence>
<dbReference type="GO" id="GO:0000156">
    <property type="term" value="F:phosphorelay response regulator activity"/>
    <property type="evidence" value="ECO:0007669"/>
    <property type="project" value="TreeGrafter"/>
</dbReference>
<dbReference type="OrthoDB" id="8927943at2"/>
<dbReference type="InterPro" id="IPR001867">
    <property type="entry name" value="OmpR/PhoB-type_DNA-bd"/>
</dbReference>
<feature type="domain" description="OmpR/PhoB-type" evidence="6">
    <location>
        <begin position="37"/>
        <end position="133"/>
    </location>
</feature>
<dbReference type="PANTHER" id="PTHR48111:SF4">
    <property type="entry name" value="DNA-BINDING DUAL TRANSCRIPTIONAL REGULATOR OMPR"/>
    <property type="match status" value="1"/>
</dbReference>
<gene>
    <name evidence="7" type="ORF">EV192_106701</name>
</gene>
<accession>A0A4R2JE27</accession>
<evidence type="ECO:0000256" key="3">
    <source>
        <dbReference type="ARBA" id="ARBA00023125"/>
    </source>
</evidence>
<evidence type="ECO:0000256" key="4">
    <source>
        <dbReference type="ARBA" id="ARBA00023163"/>
    </source>
</evidence>
<reference evidence="7 8" key="1">
    <citation type="submission" date="2019-03" db="EMBL/GenBank/DDBJ databases">
        <title>Genomic Encyclopedia of Type Strains, Phase IV (KMG-IV): sequencing the most valuable type-strain genomes for metagenomic binning, comparative biology and taxonomic classification.</title>
        <authorList>
            <person name="Goeker M."/>
        </authorList>
    </citation>
    <scope>NUCLEOTIDE SEQUENCE [LARGE SCALE GENOMIC DNA]</scope>
    <source>
        <strain evidence="7 8">DSM 45934</strain>
    </source>
</reference>